<keyword evidence="2" id="KW-1185">Reference proteome</keyword>
<protein>
    <submittedName>
        <fullName evidence="1">Uncharacterized protein</fullName>
    </submittedName>
</protein>
<evidence type="ECO:0000313" key="2">
    <source>
        <dbReference type="Proteomes" id="UP000243459"/>
    </source>
</evidence>
<accession>A0A5P1EDT1</accession>
<reference evidence="2" key="1">
    <citation type="journal article" date="2017" name="Nat. Commun.">
        <title>The asparagus genome sheds light on the origin and evolution of a young Y chromosome.</title>
        <authorList>
            <person name="Harkess A."/>
            <person name="Zhou J."/>
            <person name="Xu C."/>
            <person name="Bowers J.E."/>
            <person name="Van der Hulst R."/>
            <person name="Ayyampalayam S."/>
            <person name="Mercati F."/>
            <person name="Riccardi P."/>
            <person name="McKain M.R."/>
            <person name="Kakrana A."/>
            <person name="Tang H."/>
            <person name="Ray J."/>
            <person name="Groenendijk J."/>
            <person name="Arikit S."/>
            <person name="Mathioni S.M."/>
            <person name="Nakano M."/>
            <person name="Shan H."/>
            <person name="Telgmann-Rauber A."/>
            <person name="Kanno A."/>
            <person name="Yue Z."/>
            <person name="Chen H."/>
            <person name="Li W."/>
            <person name="Chen Y."/>
            <person name="Xu X."/>
            <person name="Zhang Y."/>
            <person name="Luo S."/>
            <person name="Chen H."/>
            <person name="Gao J."/>
            <person name="Mao Z."/>
            <person name="Pires J.C."/>
            <person name="Luo M."/>
            <person name="Kudrna D."/>
            <person name="Wing R.A."/>
            <person name="Meyers B.C."/>
            <person name="Yi K."/>
            <person name="Kong H."/>
            <person name="Lavrijsen P."/>
            <person name="Sunseri F."/>
            <person name="Falavigna A."/>
            <person name="Ye Y."/>
            <person name="Leebens-Mack J.H."/>
            <person name="Chen G."/>
        </authorList>
    </citation>
    <scope>NUCLEOTIDE SEQUENCE [LARGE SCALE GENOMIC DNA]</scope>
    <source>
        <strain evidence="2">cv. DH0086</strain>
    </source>
</reference>
<dbReference type="Proteomes" id="UP000243459">
    <property type="component" value="Chromosome 7"/>
</dbReference>
<proteinExistence type="predicted"/>
<dbReference type="EMBL" id="CM007387">
    <property type="protein sequence ID" value="ONK64055.1"/>
    <property type="molecule type" value="Genomic_DNA"/>
</dbReference>
<organism evidence="1 2">
    <name type="scientific">Asparagus officinalis</name>
    <name type="common">Garden asparagus</name>
    <dbReference type="NCBI Taxonomy" id="4686"/>
    <lineage>
        <taxon>Eukaryota</taxon>
        <taxon>Viridiplantae</taxon>
        <taxon>Streptophyta</taxon>
        <taxon>Embryophyta</taxon>
        <taxon>Tracheophyta</taxon>
        <taxon>Spermatophyta</taxon>
        <taxon>Magnoliopsida</taxon>
        <taxon>Liliopsida</taxon>
        <taxon>Asparagales</taxon>
        <taxon>Asparagaceae</taxon>
        <taxon>Asparagoideae</taxon>
        <taxon>Asparagus</taxon>
    </lineage>
</organism>
<dbReference type="AlphaFoldDB" id="A0A5P1EDT1"/>
<name>A0A5P1EDT1_ASPOF</name>
<dbReference type="Gramene" id="ONK64055">
    <property type="protein sequence ID" value="ONK64055"/>
    <property type="gene ID" value="A4U43_C07F21630"/>
</dbReference>
<evidence type="ECO:0000313" key="1">
    <source>
        <dbReference type="EMBL" id="ONK64055.1"/>
    </source>
</evidence>
<sequence length="272" mass="31571">MRSGKVTDIYQHKLFFTGNYRTSILCQSDSVEASDCSVDEIVQKNSSNSSVRNQNDSRDNAGDAEVVGFPRMAFQSGVRIIQEMILGLHQCHNPLFALEAPILNITCNLMLKRERRHGLCISIIGAAPIGEYAKTWEKYVGVESHVYCKYPLHLEWGDEHNRSFDDFFIRCQKDYEFLPLDPNQPLSRNIVYRGMKSQLQERVRYNRCQVKQECFEVWKNTPEAEREALWTIPAFSWIDRDSWANLCAYYDSEDKKDEARRNAQNRASNLHG</sequence>
<gene>
    <name evidence="1" type="ORF">A4U43_C07F21630</name>
</gene>